<keyword evidence="1" id="KW-0227">DNA damage</keyword>
<protein>
    <recommendedName>
        <fullName evidence="1">UV excision repair protein RAD23</fullName>
    </recommendedName>
</protein>
<dbReference type="EMBL" id="CAUYUJ010006358">
    <property type="protein sequence ID" value="CAK0817118.1"/>
    <property type="molecule type" value="Genomic_DNA"/>
</dbReference>
<evidence type="ECO:0000259" key="3">
    <source>
        <dbReference type="PROSITE" id="PS50030"/>
    </source>
</evidence>
<proteinExistence type="inferred from homology"/>
<keyword evidence="1" id="KW-0539">Nucleus</keyword>
<sequence length="119" mass="12261">VGRLERELEAARQRKRAAMLEEDFEAAAAAKRREVELVAALEALGAVGPSGSAEAAPLEPPSDGGGSRAGGPAAADPLTPSEAEAVQRIAELGFTHAAALEAFVAFGRDEELAANELLR</sequence>
<dbReference type="Proteomes" id="UP001189429">
    <property type="component" value="Unassembled WGS sequence"/>
</dbReference>
<evidence type="ECO:0000256" key="2">
    <source>
        <dbReference type="SAM" id="MobiDB-lite"/>
    </source>
</evidence>
<evidence type="ECO:0000256" key="1">
    <source>
        <dbReference type="RuleBase" id="RU367049"/>
    </source>
</evidence>
<keyword evidence="1" id="KW-0963">Cytoplasm</keyword>
<dbReference type="SUPFAM" id="SSF46934">
    <property type="entry name" value="UBA-like"/>
    <property type="match status" value="1"/>
</dbReference>
<comment type="caution">
    <text evidence="4">The sequence shown here is derived from an EMBL/GenBank/DDBJ whole genome shotgun (WGS) entry which is preliminary data.</text>
</comment>
<gene>
    <name evidence="4" type="ORF">PCOR1329_LOCUS19809</name>
</gene>
<accession>A0ABN9REN0</accession>
<dbReference type="InterPro" id="IPR015940">
    <property type="entry name" value="UBA"/>
</dbReference>
<feature type="region of interest" description="Disordered" evidence="2">
    <location>
        <begin position="48"/>
        <end position="80"/>
    </location>
</feature>
<dbReference type="PROSITE" id="PS50030">
    <property type="entry name" value="UBA"/>
    <property type="match status" value="1"/>
</dbReference>
<organism evidence="4 5">
    <name type="scientific">Prorocentrum cordatum</name>
    <dbReference type="NCBI Taxonomy" id="2364126"/>
    <lineage>
        <taxon>Eukaryota</taxon>
        <taxon>Sar</taxon>
        <taxon>Alveolata</taxon>
        <taxon>Dinophyceae</taxon>
        <taxon>Prorocentrales</taxon>
        <taxon>Prorocentraceae</taxon>
        <taxon>Prorocentrum</taxon>
    </lineage>
</organism>
<name>A0ABN9REN0_9DINO</name>
<dbReference type="PRINTS" id="PR01839">
    <property type="entry name" value="RAD23PROTEIN"/>
</dbReference>
<reference evidence="4" key="1">
    <citation type="submission" date="2023-10" db="EMBL/GenBank/DDBJ databases">
        <authorList>
            <person name="Chen Y."/>
            <person name="Shah S."/>
            <person name="Dougan E. K."/>
            <person name="Thang M."/>
            <person name="Chan C."/>
        </authorList>
    </citation>
    <scope>NUCLEOTIDE SEQUENCE [LARGE SCALE GENOMIC DNA]</scope>
</reference>
<dbReference type="InterPro" id="IPR004806">
    <property type="entry name" value="Rad23"/>
</dbReference>
<comment type="similarity">
    <text evidence="1">Belongs to the RAD23 family.</text>
</comment>
<evidence type="ECO:0000313" key="4">
    <source>
        <dbReference type="EMBL" id="CAK0817118.1"/>
    </source>
</evidence>
<keyword evidence="5" id="KW-1185">Reference proteome</keyword>
<dbReference type="InterPro" id="IPR009060">
    <property type="entry name" value="UBA-like_sf"/>
</dbReference>
<keyword evidence="1" id="KW-0234">DNA repair</keyword>
<feature type="non-terminal residue" evidence="4">
    <location>
        <position position="1"/>
    </location>
</feature>
<evidence type="ECO:0000313" key="5">
    <source>
        <dbReference type="Proteomes" id="UP001189429"/>
    </source>
</evidence>
<comment type="subcellular location">
    <subcellularLocation>
        <location evidence="1">Nucleus</location>
    </subcellularLocation>
    <subcellularLocation>
        <location evidence="1">Cytoplasm</location>
    </subcellularLocation>
</comment>
<comment type="function">
    <text evidence="1">Multiubiquitin chain receptor involved in modulation of proteasomal degradation. Involved in nucleotide excision repair.</text>
</comment>
<dbReference type="SMART" id="SM00165">
    <property type="entry name" value="UBA"/>
    <property type="match status" value="1"/>
</dbReference>
<dbReference type="Pfam" id="PF00627">
    <property type="entry name" value="UBA"/>
    <property type="match status" value="1"/>
</dbReference>
<dbReference type="Gene3D" id="1.10.8.10">
    <property type="entry name" value="DNA helicase RuvA subunit, C-terminal domain"/>
    <property type="match status" value="1"/>
</dbReference>
<feature type="domain" description="UBA" evidence="3">
    <location>
        <begin position="80"/>
        <end position="119"/>
    </location>
</feature>